<gene>
    <name evidence="2" type="ORF">Scani_11850</name>
</gene>
<dbReference type="AlphaFoldDB" id="A0A640S1S0"/>
<comment type="caution">
    <text evidence="2">The sequence shown here is derived from an EMBL/GenBank/DDBJ whole genome shotgun (WGS) entry which is preliminary data.</text>
</comment>
<organism evidence="2 3">
    <name type="scientific">Streptomyces caniferus</name>
    <dbReference type="NCBI Taxonomy" id="285557"/>
    <lineage>
        <taxon>Bacteria</taxon>
        <taxon>Bacillati</taxon>
        <taxon>Actinomycetota</taxon>
        <taxon>Actinomycetes</taxon>
        <taxon>Kitasatosporales</taxon>
        <taxon>Streptomycetaceae</taxon>
        <taxon>Streptomyces</taxon>
    </lineage>
</organism>
<dbReference type="EMBL" id="BLIN01000002">
    <property type="protein sequence ID" value="GFE04917.1"/>
    <property type="molecule type" value="Genomic_DNA"/>
</dbReference>
<evidence type="ECO:0000313" key="2">
    <source>
        <dbReference type="EMBL" id="GFE04917.1"/>
    </source>
</evidence>
<evidence type="ECO:0000313" key="3">
    <source>
        <dbReference type="Proteomes" id="UP000435837"/>
    </source>
</evidence>
<evidence type="ECO:0000256" key="1">
    <source>
        <dbReference type="SAM" id="MobiDB-lite"/>
    </source>
</evidence>
<reference evidence="2 3" key="1">
    <citation type="submission" date="2019-12" db="EMBL/GenBank/DDBJ databases">
        <title>Whole genome shotgun sequence of Streptomyces caniferus NBRC 15389.</title>
        <authorList>
            <person name="Ichikawa N."/>
            <person name="Kimura A."/>
            <person name="Kitahashi Y."/>
            <person name="Komaki H."/>
            <person name="Tamura T."/>
        </authorList>
    </citation>
    <scope>NUCLEOTIDE SEQUENCE [LARGE SCALE GENOMIC DNA]</scope>
    <source>
        <strain evidence="2 3">NBRC 15389</strain>
    </source>
</reference>
<sequence length="80" mass="8333">MFVEGAQEAEGRGLVDTEPVGDLSQVGGPLGEQRQDAQRSVDGLAHARTSLCPAPPSAGACRSVFRSHCSLMLVPRFAGP</sequence>
<name>A0A640S1S0_9ACTN</name>
<accession>A0A640S1S0</accession>
<dbReference type="Proteomes" id="UP000435837">
    <property type="component" value="Unassembled WGS sequence"/>
</dbReference>
<protein>
    <submittedName>
        <fullName evidence="2">Uncharacterized protein</fullName>
    </submittedName>
</protein>
<proteinExistence type="predicted"/>
<feature type="region of interest" description="Disordered" evidence="1">
    <location>
        <begin position="1"/>
        <end position="42"/>
    </location>
</feature>